<organism evidence="3 4">
    <name type="scientific">Flectobacillus roseus</name>
    <dbReference type="NCBI Taxonomy" id="502259"/>
    <lineage>
        <taxon>Bacteria</taxon>
        <taxon>Pseudomonadati</taxon>
        <taxon>Bacteroidota</taxon>
        <taxon>Cytophagia</taxon>
        <taxon>Cytophagales</taxon>
        <taxon>Flectobacillaceae</taxon>
        <taxon>Flectobacillus</taxon>
    </lineage>
</organism>
<accession>A0ABT6YA20</accession>
<reference evidence="3 4" key="1">
    <citation type="submission" date="2023-05" db="EMBL/GenBank/DDBJ databases">
        <title>Novel species of genus Flectobacillus isolated from stream in China.</title>
        <authorList>
            <person name="Lu H."/>
        </authorList>
    </citation>
    <scope>NUCLEOTIDE SEQUENCE [LARGE SCALE GENOMIC DNA]</scope>
    <source>
        <strain evidence="3 4">KCTC 42575</strain>
    </source>
</reference>
<evidence type="ECO:0000313" key="4">
    <source>
        <dbReference type="Proteomes" id="UP001236507"/>
    </source>
</evidence>
<dbReference type="EMBL" id="JASHIF010000011">
    <property type="protein sequence ID" value="MDI9860429.1"/>
    <property type="molecule type" value="Genomic_DNA"/>
</dbReference>
<gene>
    <name evidence="3" type="ORF">QM524_14545</name>
</gene>
<feature type="region of interest" description="Disordered" evidence="2">
    <location>
        <begin position="21"/>
        <end position="51"/>
    </location>
</feature>
<evidence type="ECO:0000256" key="2">
    <source>
        <dbReference type="SAM" id="MobiDB-lite"/>
    </source>
</evidence>
<dbReference type="Proteomes" id="UP001236507">
    <property type="component" value="Unassembled WGS sequence"/>
</dbReference>
<proteinExistence type="predicted"/>
<dbReference type="SUPFAM" id="SSF58100">
    <property type="entry name" value="Bacterial hemolysins"/>
    <property type="match status" value="1"/>
</dbReference>
<keyword evidence="1" id="KW-0175">Coiled coil</keyword>
<sequence>MSTEEKSIGKKILSFFIQDAPESSPATPSQSVIPEPQATPVSQNVVRPPETNASTDKKFVDHFVQLLEKANLPGADYFEFMQTMKSLSGLGLSEEKQFQAAWASFRTMGGVSDINILVNTANQYVQMLENDKAAFLKDADAAIKERVGNLQNQVKQMQDENKQMAEQIIALQKKIEQNNSSIEKVSGDIEEQSAKINNNKAGYQVTHDFFVDQIKSDIFKIQEHLLK</sequence>
<evidence type="ECO:0000256" key="1">
    <source>
        <dbReference type="SAM" id="Coils"/>
    </source>
</evidence>
<dbReference type="RefSeq" id="WP_283345139.1">
    <property type="nucleotide sequence ID" value="NZ_JASHIF010000011.1"/>
</dbReference>
<comment type="caution">
    <text evidence="3">The sequence shown here is derived from an EMBL/GenBank/DDBJ whole genome shotgun (WGS) entry which is preliminary data.</text>
</comment>
<evidence type="ECO:0000313" key="3">
    <source>
        <dbReference type="EMBL" id="MDI9860429.1"/>
    </source>
</evidence>
<name>A0ABT6YA20_9BACT</name>
<keyword evidence="4" id="KW-1185">Reference proteome</keyword>
<protein>
    <submittedName>
        <fullName evidence="3">Uncharacterized protein</fullName>
    </submittedName>
</protein>
<dbReference type="Gene3D" id="1.20.5.340">
    <property type="match status" value="1"/>
</dbReference>
<feature type="coiled-coil region" evidence="1">
    <location>
        <begin position="140"/>
        <end position="174"/>
    </location>
</feature>